<comment type="caution">
    <text evidence="1">The sequence shown here is derived from an EMBL/GenBank/DDBJ whole genome shotgun (WGS) entry which is preliminary data.</text>
</comment>
<evidence type="ECO:0000313" key="1">
    <source>
        <dbReference type="EMBL" id="TGY74168.1"/>
    </source>
</evidence>
<protein>
    <submittedName>
        <fullName evidence="1">Uncharacterized protein</fullName>
    </submittedName>
</protein>
<name>A0A4S2FXV6_9BACT</name>
<dbReference type="EMBL" id="SRYD01000024">
    <property type="protein sequence ID" value="TGY74168.1"/>
    <property type="molecule type" value="Genomic_DNA"/>
</dbReference>
<proteinExistence type="predicted"/>
<organism evidence="1 2">
    <name type="scientific">Muribaculum intestinale</name>
    <dbReference type="NCBI Taxonomy" id="1796646"/>
    <lineage>
        <taxon>Bacteria</taxon>
        <taxon>Pseudomonadati</taxon>
        <taxon>Bacteroidota</taxon>
        <taxon>Bacteroidia</taxon>
        <taxon>Bacteroidales</taxon>
        <taxon>Muribaculaceae</taxon>
        <taxon>Muribaculum</taxon>
    </lineage>
</organism>
<dbReference type="Proteomes" id="UP000306630">
    <property type="component" value="Unassembled WGS sequence"/>
</dbReference>
<accession>A0A4S2FXV6</accession>
<gene>
    <name evidence="1" type="ORF">E5333_07015</name>
</gene>
<reference evidence="1 2" key="1">
    <citation type="submission" date="2019-04" db="EMBL/GenBank/DDBJ databases">
        <title>Microbes associate with the intestines of laboratory mice.</title>
        <authorList>
            <person name="Navarre W."/>
            <person name="Wong E."/>
            <person name="Huang K."/>
            <person name="Tropini C."/>
            <person name="Ng K."/>
            <person name="Yu B."/>
        </authorList>
    </citation>
    <scope>NUCLEOTIDE SEQUENCE [LARGE SCALE GENOMIC DNA]</scope>
    <source>
        <strain evidence="1 2">NM06_A21</strain>
    </source>
</reference>
<dbReference type="AlphaFoldDB" id="A0A4S2FXV6"/>
<sequence>MKTNGTLSYQTLTAPGVNEYGEPIPAQSEWSAPVACLIKTNTDNRKGVYEDGEFRQASFTVLLESQELPDFGRIRLTRHSESLGEYRIMTREPFPNFGRIQIMV</sequence>
<evidence type="ECO:0000313" key="2">
    <source>
        <dbReference type="Proteomes" id="UP000306630"/>
    </source>
</evidence>
<dbReference type="RefSeq" id="WP_128713516.1">
    <property type="nucleotide sequence ID" value="NZ_SRYD01000024.1"/>
</dbReference>